<evidence type="ECO:0000256" key="6">
    <source>
        <dbReference type="ARBA" id="ARBA00023136"/>
    </source>
</evidence>
<evidence type="ECO:0000313" key="11">
    <source>
        <dbReference type="EMBL" id="RND01785.1"/>
    </source>
</evidence>
<evidence type="ECO:0000256" key="1">
    <source>
        <dbReference type="ARBA" id="ARBA00004651"/>
    </source>
</evidence>
<dbReference type="AlphaFoldDB" id="A0A3M8HHE0"/>
<dbReference type="Pfam" id="PF13807">
    <property type="entry name" value="GNVR"/>
    <property type="match status" value="1"/>
</dbReference>
<dbReference type="InterPro" id="IPR050445">
    <property type="entry name" value="Bact_polysacc_biosynth/exp"/>
</dbReference>
<feature type="domain" description="Tyrosine-protein kinase G-rich" evidence="10">
    <location>
        <begin position="144"/>
        <end position="196"/>
    </location>
</feature>
<comment type="subcellular location">
    <subcellularLocation>
        <location evidence="1">Cell membrane</location>
        <topology evidence="1">Multi-pass membrane protein</topology>
    </subcellularLocation>
</comment>
<dbReference type="RefSeq" id="WP_122970432.1">
    <property type="nucleotide sequence ID" value="NZ_RHLQ01000001.1"/>
</dbReference>
<evidence type="ECO:0000259" key="10">
    <source>
        <dbReference type="Pfam" id="PF13807"/>
    </source>
</evidence>
<evidence type="ECO:0000256" key="4">
    <source>
        <dbReference type="ARBA" id="ARBA00022692"/>
    </source>
</evidence>
<name>A0A3M8HHE0_9BACI</name>
<dbReference type="OrthoDB" id="2360475at2"/>
<comment type="similarity">
    <text evidence="2">Belongs to the CpsC/CapA family.</text>
</comment>
<keyword evidence="12" id="KW-1185">Reference proteome</keyword>
<evidence type="ECO:0000256" key="3">
    <source>
        <dbReference type="ARBA" id="ARBA00022475"/>
    </source>
</evidence>
<evidence type="ECO:0000259" key="9">
    <source>
        <dbReference type="Pfam" id="PF02706"/>
    </source>
</evidence>
<dbReference type="EMBL" id="RHLQ01000001">
    <property type="protein sequence ID" value="RND01785.1"/>
    <property type="molecule type" value="Genomic_DNA"/>
</dbReference>
<dbReference type="Proteomes" id="UP000279909">
    <property type="component" value="Unassembled WGS sequence"/>
</dbReference>
<reference evidence="11 12" key="1">
    <citation type="journal article" date="2014" name="Int. J. Syst. Evol. Microbiol.">
        <title>Lysinibacillus halotolerans sp. nov., isolated from saline-alkaline soil.</title>
        <authorList>
            <person name="Kong D."/>
            <person name="Wang Y."/>
            <person name="Zhao B."/>
            <person name="Li Y."/>
            <person name="Song J."/>
            <person name="Zhai Y."/>
            <person name="Zhang C."/>
            <person name="Wang H."/>
            <person name="Chen X."/>
            <person name="Zhao B."/>
            <person name="Ruan Z."/>
        </authorList>
    </citation>
    <scope>NUCLEOTIDE SEQUENCE [LARGE SCALE GENOMIC DNA]</scope>
    <source>
        <strain evidence="11 12">MCCC 1A12703</strain>
    </source>
</reference>
<feature type="transmembrane region" description="Helical" evidence="8">
    <location>
        <begin position="174"/>
        <end position="194"/>
    </location>
</feature>
<keyword evidence="5 8" id="KW-1133">Transmembrane helix</keyword>
<dbReference type="Pfam" id="PF02706">
    <property type="entry name" value="Wzz"/>
    <property type="match status" value="1"/>
</dbReference>
<dbReference type="GO" id="GO:0005886">
    <property type="term" value="C:plasma membrane"/>
    <property type="evidence" value="ECO:0007669"/>
    <property type="project" value="UniProtKB-SubCell"/>
</dbReference>
<gene>
    <name evidence="11" type="ORF">EC501_01035</name>
</gene>
<keyword evidence="3" id="KW-1003">Cell membrane</keyword>
<dbReference type="PANTHER" id="PTHR32309">
    <property type="entry name" value="TYROSINE-PROTEIN KINASE"/>
    <property type="match status" value="1"/>
</dbReference>
<dbReference type="PANTHER" id="PTHR32309:SF13">
    <property type="entry name" value="FERRIC ENTEROBACTIN TRANSPORT PROTEIN FEPE"/>
    <property type="match status" value="1"/>
</dbReference>
<feature type="domain" description="Polysaccharide chain length determinant N-terminal" evidence="9">
    <location>
        <begin position="3"/>
        <end position="93"/>
    </location>
</feature>
<dbReference type="InterPro" id="IPR032807">
    <property type="entry name" value="GNVR"/>
</dbReference>
<comment type="caution">
    <text evidence="11">The sequence shown here is derived from an EMBL/GenBank/DDBJ whole genome shotgun (WGS) entry which is preliminary data.</text>
</comment>
<feature type="region of interest" description="Disordered" evidence="7">
    <location>
        <begin position="227"/>
        <end position="250"/>
    </location>
</feature>
<sequence>MEETISLQDILKVIKKRLFLIVSLTIISVIIASVVSYFILTPVYQASTQILVNEQKSETESIQSQEIQANLQLINTYNEIIKSPVILDKVIERLDLNQTTPQLSEQISVSNVEESQVISISVEDEQYFEAVNIANTIAEVFQEEIPVLMNANNVTILSPAVHLENPSHVKPNELMNIAIATMIGLLVGVGLAFLREYLDTTIKTEQDVEELLGIPIIGIVSPIPEKELNKRPYSPNSELSRSKSRREKLV</sequence>
<protein>
    <submittedName>
        <fullName evidence="11">Capsular biosynthesis protein</fullName>
    </submittedName>
</protein>
<evidence type="ECO:0000256" key="8">
    <source>
        <dbReference type="SAM" id="Phobius"/>
    </source>
</evidence>
<proteinExistence type="inferred from homology"/>
<dbReference type="InterPro" id="IPR003856">
    <property type="entry name" value="LPS_length_determ_N"/>
</dbReference>
<accession>A0A3M8HHE0</accession>
<dbReference type="GO" id="GO:0004713">
    <property type="term" value="F:protein tyrosine kinase activity"/>
    <property type="evidence" value="ECO:0007669"/>
    <property type="project" value="TreeGrafter"/>
</dbReference>
<organism evidence="11 12">
    <name type="scientific">Lysinibacillus halotolerans</name>
    <dbReference type="NCBI Taxonomy" id="1368476"/>
    <lineage>
        <taxon>Bacteria</taxon>
        <taxon>Bacillati</taxon>
        <taxon>Bacillota</taxon>
        <taxon>Bacilli</taxon>
        <taxon>Bacillales</taxon>
        <taxon>Bacillaceae</taxon>
        <taxon>Lysinibacillus</taxon>
    </lineage>
</organism>
<evidence type="ECO:0000256" key="2">
    <source>
        <dbReference type="ARBA" id="ARBA00006683"/>
    </source>
</evidence>
<keyword evidence="4 8" id="KW-0812">Transmembrane</keyword>
<evidence type="ECO:0000256" key="5">
    <source>
        <dbReference type="ARBA" id="ARBA00022989"/>
    </source>
</evidence>
<evidence type="ECO:0000256" key="7">
    <source>
        <dbReference type="SAM" id="MobiDB-lite"/>
    </source>
</evidence>
<evidence type="ECO:0000313" key="12">
    <source>
        <dbReference type="Proteomes" id="UP000279909"/>
    </source>
</evidence>
<keyword evidence="6 8" id="KW-0472">Membrane</keyword>
<feature type="transmembrane region" description="Helical" evidence="8">
    <location>
        <begin position="18"/>
        <end position="40"/>
    </location>
</feature>